<dbReference type="PANTHER" id="PTHR48098:SF1">
    <property type="entry name" value="DIACYLGLYCEROL ACYLTRANSFERASE_MYCOLYLTRANSFERASE AG85A"/>
    <property type="match status" value="1"/>
</dbReference>
<organism evidence="1 2">
    <name type="scientific">Lactiplantibacillus nangangensis</name>
    <dbReference type="NCBI Taxonomy" id="2559917"/>
    <lineage>
        <taxon>Bacteria</taxon>
        <taxon>Bacillati</taxon>
        <taxon>Bacillota</taxon>
        <taxon>Bacilli</taxon>
        <taxon>Lactobacillales</taxon>
        <taxon>Lactobacillaceae</taxon>
        <taxon>Lactiplantibacillus</taxon>
    </lineage>
</organism>
<name>A0ABW1SHT4_9LACO</name>
<evidence type="ECO:0000313" key="2">
    <source>
        <dbReference type="Proteomes" id="UP001596171"/>
    </source>
</evidence>
<dbReference type="SUPFAM" id="SSF53474">
    <property type="entry name" value="alpha/beta-Hydrolases"/>
    <property type="match status" value="1"/>
</dbReference>
<comment type="caution">
    <text evidence="1">The sequence shown here is derived from an EMBL/GenBank/DDBJ whole genome shotgun (WGS) entry which is preliminary data.</text>
</comment>
<sequence length="276" mass="30866">MALIRLNFMAQSLHRTVPLLVCLPTDKVDAQGQTPTGPFKTLYLLHGMLGSEVDWVSGTRIQRWSDERNLAVVMPAGENGFYTDHNWSTDLYSQFIGQELVAFTRRTFPLSIKREDTFIGGLSMGGYGALYNGLRFHQTFGAIIMLSAGLLVGPGMEKLPAKPAWFAETAAYQHHVFGSDLAAVSQSDLNPKVLIERLQAEHATLPAIYMAIGNDDDLKPVNDDFDQFLTQHQVEHVYETGAGNHEWDFWDRYLLRALDWLPLDSKVSGLNSGHIN</sequence>
<dbReference type="RefSeq" id="WP_137617339.1">
    <property type="nucleotide sequence ID" value="NZ_BJDI01000022.1"/>
</dbReference>
<evidence type="ECO:0000313" key="1">
    <source>
        <dbReference type="EMBL" id="MFC6200859.1"/>
    </source>
</evidence>
<accession>A0ABW1SHT4</accession>
<dbReference type="Pfam" id="PF00756">
    <property type="entry name" value="Esterase"/>
    <property type="match status" value="1"/>
</dbReference>
<proteinExistence type="predicted"/>
<keyword evidence="1" id="KW-0378">Hydrolase</keyword>
<dbReference type="InterPro" id="IPR050583">
    <property type="entry name" value="Mycobacterial_A85_antigen"/>
</dbReference>
<keyword evidence="2" id="KW-1185">Reference proteome</keyword>
<dbReference type="Gene3D" id="3.40.50.1820">
    <property type="entry name" value="alpha/beta hydrolase"/>
    <property type="match status" value="1"/>
</dbReference>
<protein>
    <submittedName>
        <fullName evidence="1">Alpha/beta hydrolase</fullName>
    </submittedName>
</protein>
<gene>
    <name evidence="1" type="ORF">ACFP1L_02980</name>
</gene>
<dbReference type="InterPro" id="IPR000801">
    <property type="entry name" value="Esterase-like"/>
</dbReference>
<dbReference type="PANTHER" id="PTHR48098">
    <property type="entry name" value="ENTEROCHELIN ESTERASE-RELATED"/>
    <property type="match status" value="1"/>
</dbReference>
<dbReference type="InterPro" id="IPR029058">
    <property type="entry name" value="AB_hydrolase_fold"/>
</dbReference>
<dbReference type="EMBL" id="JBHSSE010000006">
    <property type="protein sequence ID" value="MFC6200859.1"/>
    <property type="molecule type" value="Genomic_DNA"/>
</dbReference>
<reference evidence="2" key="1">
    <citation type="journal article" date="2019" name="Int. J. Syst. Evol. Microbiol.">
        <title>The Global Catalogue of Microorganisms (GCM) 10K type strain sequencing project: providing services to taxonomists for standard genome sequencing and annotation.</title>
        <authorList>
            <consortium name="The Broad Institute Genomics Platform"/>
            <consortium name="The Broad Institute Genome Sequencing Center for Infectious Disease"/>
            <person name="Wu L."/>
            <person name="Ma J."/>
        </authorList>
    </citation>
    <scope>NUCLEOTIDE SEQUENCE [LARGE SCALE GENOMIC DNA]</scope>
    <source>
        <strain evidence="2">CCM 8930</strain>
    </source>
</reference>
<dbReference type="GO" id="GO:0016787">
    <property type="term" value="F:hydrolase activity"/>
    <property type="evidence" value="ECO:0007669"/>
    <property type="project" value="UniProtKB-KW"/>
</dbReference>
<dbReference type="Proteomes" id="UP001596171">
    <property type="component" value="Unassembled WGS sequence"/>
</dbReference>